<dbReference type="InterPro" id="IPR001497">
    <property type="entry name" value="MethylDNA_cys_MeTrfase_AS"/>
</dbReference>
<dbReference type="Gene3D" id="3.30.160.70">
    <property type="entry name" value="Methylated DNA-protein cysteine methyltransferase domain"/>
    <property type="match status" value="1"/>
</dbReference>
<dbReference type="Proteomes" id="UP001595693">
    <property type="component" value="Unassembled WGS sequence"/>
</dbReference>
<dbReference type="RefSeq" id="WP_252635764.1">
    <property type="nucleotide sequence ID" value="NZ_JAMXAX010000068.1"/>
</dbReference>
<keyword evidence="9" id="KW-0234">DNA repair</keyword>
<dbReference type="InterPro" id="IPR018060">
    <property type="entry name" value="HTH_AraC"/>
</dbReference>
<dbReference type="Gene3D" id="1.10.10.10">
    <property type="entry name" value="Winged helix-like DNA-binding domain superfamily/Winged helix DNA-binding domain"/>
    <property type="match status" value="1"/>
</dbReference>
<evidence type="ECO:0000256" key="3">
    <source>
        <dbReference type="ARBA" id="ARBA00022603"/>
    </source>
</evidence>
<comment type="caution">
    <text evidence="12">The sequence shown here is derived from an EMBL/GenBank/DDBJ whole genome shotgun (WGS) entry which is preliminary data.</text>
</comment>
<dbReference type="PANTHER" id="PTHR10815">
    <property type="entry name" value="METHYLATED-DNA--PROTEIN-CYSTEINE METHYLTRANSFERASE"/>
    <property type="match status" value="1"/>
</dbReference>
<comment type="catalytic activity">
    <reaction evidence="1">
        <text>a 4-O-methyl-thymidine in DNA + L-cysteinyl-[protein] = a thymidine in DNA + S-methyl-L-cysteinyl-[protein]</text>
        <dbReference type="Rhea" id="RHEA:53428"/>
        <dbReference type="Rhea" id="RHEA-COMP:10131"/>
        <dbReference type="Rhea" id="RHEA-COMP:10132"/>
        <dbReference type="Rhea" id="RHEA-COMP:13555"/>
        <dbReference type="Rhea" id="RHEA-COMP:13556"/>
        <dbReference type="ChEBI" id="CHEBI:29950"/>
        <dbReference type="ChEBI" id="CHEBI:82612"/>
        <dbReference type="ChEBI" id="CHEBI:137386"/>
        <dbReference type="ChEBI" id="CHEBI:137387"/>
        <dbReference type="EC" id="2.1.1.63"/>
    </reaction>
</comment>
<sequence>MPHRATPSTKAAQAAATQADPRWAAVAARSAAADGSFWYSVQTTGVYCRPSCAARAPRPENVRFHESCADAEAAGFRPCQRCKPRQPTALSHHAALVTEACRIIEGAAAGEAPTLDALAAQMGLSPSHLHRIFKQSTGLTPKAYAAAQRAQRLRSALDNAPTASVTDAIYSAGYQSSSRFYEQSAQVLGMTPSRYRAGGAAQDIRFAIGQCSLGAILVAQSDRGICAILLGDDADTLVRDLQDRFAQAHLIGGDTAFEALVAQVVAFVEAPGLGLNLPLDVRGTAFQQRVWQALQAIPAGQTASYAEVAQRIGAPTAVRAVAQACAANALAVAIPCHRVVKSDGALSGYRWGVERKRALLTRETAPEPTQPLAEKAA</sequence>
<keyword evidence="5" id="KW-0227">DNA damage</keyword>
<dbReference type="PIRSF" id="PIRSF000409">
    <property type="entry name" value="Ada"/>
    <property type="match status" value="1"/>
</dbReference>
<keyword evidence="7" id="KW-0010">Activator</keyword>
<dbReference type="InterPro" id="IPR036631">
    <property type="entry name" value="MGMT_N_sf"/>
</dbReference>
<dbReference type="NCBIfam" id="NF011964">
    <property type="entry name" value="PRK15435.1"/>
    <property type="match status" value="1"/>
</dbReference>
<evidence type="ECO:0000313" key="13">
    <source>
        <dbReference type="Proteomes" id="UP001595693"/>
    </source>
</evidence>
<dbReference type="NCBIfam" id="TIGR00589">
    <property type="entry name" value="ogt"/>
    <property type="match status" value="1"/>
</dbReference>
<proteinExistence type="predicted"/>
<keyword evidence="3 12" id="KW-0489">Methyltransferase</keyword>
<evidence type="ECO:0000256" key="9">
    <source>
        <dbReference type="ARBA" id="ARBA00023204"/>
    </source>
</evidence>
<dbReference type="InterPro" id="IPR014048">
    <property type="entry name" value="MethylDNA_cys_MeTrfase_DNA-bd"/>
</dbReference>
<evidence type="ECO:0000256" key="7">
    <source>
        <dbReference type="ARBA" id="ARBA00023159"/>
    </source>
</evidence>
<evidence type="ECO:0000259" key="11">
    <source>
        <dbReference type="PROSITE" id="PS01124"/>
    </source>
</evidence>
<dbReference type="InterPro" id="IPR036217">
    <property type="entry name" value="MethylDNA_cys_MeTrfase_DNAb"/>
</dbReference>
<dbReference type="SUPFAM" id="SSF53155">
    <property type="entry name" value="Methylated DNA-protein cysteine methyltransferase domain"/>
    <property type="match status" value="1"/>
</dbReference>
<evidence type="ECO:0000313" key="12">
    <source>
        <dbReference type="EMBL" id="MFC3936597.1"/>
    </source>
</evidence>
<comment type="cofactor">
    <cofactor evidence="2">
        <name>Zn(2+)</name>
        <dbReference type="ChEBI" id="CHEBI:29105"/>
    </cofactor>
</comment>
<evidence type="ECO:0000256" key="10">
    <source>
        <dbReference type="ARBA" id="ARBA00049348"/>
    </source>
</evidence>
<dbReference type="GO" id="GO:0008168">
    <property type="term" value="F:methyltransferase activity"/>
    <property type="evidence" value="ECO:0007669"/>
    <property type="project" value="UniProtKB-KW"/>
</dbReference>
<dbReference type="SUPFAM" id="SSF46689">
    <property type="entry name" value="Homeodomain-like"/>
    <property type="match status" value="1"/>
</dbReference>
<gene>
    <name evidence="12" type="primary">ada</name>
    <name evidence="12" type="ORF">ACFOW3_18415</name>
</gene>
<protein>
    <submittedName>
        <fullName evidence="12">Bifunctional DNA-binding transcriptional regulator/O6-methylguanine-DNA methyltransferase Ada</fullName>
        <ecNumber evidence="12">2.1.1.-</ecNumber>
    </submittedName>
</protein>
<dbReference type="InterPro" id="IPR035451">
    <property type="entry name" value="Ada-like_dom_sf"/>
</dbReference>
<evidence type="ECO:0000256" key="1">
    <source>
        <dbReference type="ARBA" id="ARBA00001286"/>
    </source>
</evidence>
<accession>A0ABV8DE43</accession>
<evidence type="ECO:0000256" key="2">
    <source>
        <dbReference type="ARBA" id="ARBA00001947"/>
    </source>
</evidence>
<dbReference type="Pfam" id="PF12833">
    <property type="entry name" value="HTH_18"/>
    <property type="match status" value="1"/>
</dbReference>
<evidence type="ECO:0000256" key="6">
    <source>
        <dbReference type="ARBA" id="ARBA00023015"/>
    </source>
</evidence>
<organism evidence="12 13">
    <name type="scientific">Acidovorax facilis</name>
    <dbReference type="NCBI Taxonomy" id="12917"/>
    <lineage>
        <taxon>Bacteria</taxon>
        <taxon>Pseudomonadati</taxon>
        <taxon>Pseudomonadota</taxon>
        <taxon>Betaproteobacteria</taxon>
        <taxon>Burkholderiales</taxon>
        <taxon>Comamonadaceae</taxon>
        <taxon>Acidovorax</taxon>
    </lineage>
</organism>
<dbReference type="EC" id="2.1.1.-" evidence="12"/>
<dbReference type="GO" id="GO:0003677">
    <property type="term" value="F:DNA binding"/>
    <property type="evidence" value="ECO:0007669"/>
    <property type="project" value="UniProtKB-KW"/>
</dbReference>
<dbReference type="EMBL" id="JBHSAJ010000055">
    <property type="protein sequence ID" value="MFC3936597.1"/>
    <property type="molecule type" value="Genomic_DNA"/>
</dbReference>
<dbReference type="PROSITE" id="PS01124">
    <property type="entry name" value="HTH_ARAC_FAMILY_2"/>
    <property type="match status" value="1"/>
</dbReference>
<dbReference type="SMART" id="SM00342">
    <property type="entry name" value="HTH_ARAC"/>
    <property type="match status" value="1"/>
</dbReference>
<name>A0ABV8DE43_9BURK</name>
<dbReference type="PANTHER" id="PTHR10815:SF14">
    <property type="entry name" value="BIFUNCTIONAL TRANSCRIPTIONAL ACTIVATOR_DNA REPAIR ENZYME ADA"/>
    <property type="match status" value="1"/>
</dbReference>
<dbReference type="Gene3D" id="1.10.10.60">
    <property type="entry name" value="Homeodomain-like"/>
    <property type="match status" value="2"/>
</dbReference>
<dbReference type="InterPro" id="IPR009057">
    <property type="entry name" value="Homeodomain-like_sf"/>
</dbReference>
<dbReference type="GO" id="GO:0032259">
    <property type="term" value="P:methylation"/>
    <property type="evidence" value="ECO:0007669"/>
    <property type="project" value="UniProtKB-KW"/>
</dbReference>
<comment type="catalytic activity">
    <reaction evidence="10">
        <text>a 6-O-methyl-2'-deoxyguanosine in DNA + L-cysteinyl-[protein] = S-methyl-L-cysteinyl-[protein] + a 2'-deoxyguanosine in DNA</text>
        <dbReference type="Rhea" id="RHEA:24000"/>
        <dbReference type="Rhea" id="RHEA-COMP:10131"/>
        <dbReference type="Rhea" id="RHEA-COMP:10132"/>
        <dbReference type="Rhea" id="RHEA-COMP:11367"/>
        <dbReference type="Rhea" id="RHEA-COMP:11368"/>
        <dbReference type="ChEBI" id="CHEBI:29950"/>
        <dbReference type="ChEBI" id="CHEBI:82612"/>
        <dbReference type="ChEBI" id="CHEBI:85445"/>
        <dbReference type="ChEBI" id="CHEBI:85448"/>
        <dbReference type="EC" id="2.1.1.63"/>
    </reaction>
</comment>
<dbReference type="PROSITE" id="PS00374">
    <property type="entry name" value="MGMT"/>
    <property type="match status" value="1"/>
</dbReference>
<dbReference type="Pfam" id="PF02805">
    <property type="entry name" value="Ada_Zn_binding"/>
    <property type="match status" value="1"/>
</dbReference>
<evidence type="ECO:0000256" key="8">
    <source>
        <dbReference type="ARBA" id="ARBA00023163"/>
    </source>
</evidence>
<keyword evidence="6" id="KW-0805">Transcription regulation</keyword>
<dbReference type="SUPFAM" id="SSF46767">
    <property type="entry name" value="Methylated DNA-protein cysteine methyltransferase, C-terminal domain"/>
    <property type="match status" value="1"/>
</dbReference>
<evidence type="ECO:0000256" key="4">
    <source>
        <dbReference type="ARBA" id="ARBA00022679"/>
    </source>
</evidence>
<dbReference type="InterPro" id="IPR004026">
    <property type="entry name" value="Ada_DNA_repair_Zn-bd"/>
</dbReference>
<dbReference type="Gene3D" id="3.40.10.10">
    <property type="entry name" value="DNA Methylphosphotriester Repair Domain"/>
    <property type="match status" value="1"/>
</dbReference>
<dbReference type="InterPro" id="IPR016221">
    <property type="entry name" value="Bifunct_regulatory_prot_Ada"/>
</dbReference>
<dbReference type="Pfam" id="PF01035">
    <property type="entry name" value="DNA_binding_1"/>
    <property type="match status" value="1"/>
</dbReference>
<evidence type="ECO:0000256" key="5">
    <source>
        <dbReference type="ARBA" id="ARBA00022763"/>
    </source>
</evidence>
<keyword evidence="4 12" id="KW-0808">Transferase</keyword>
<dbReference type="CDD" id="cd06445">
    <property type="entry name" value="ATase"/>
    <property type="match status" value="1"/>
</dbReference>
<dbReference type="InterPro" id="IPR036388">
    <property type="entry name" value="WH-like_DNA-bd_sf"/>
</dbReference>
<feature type="domain" description="HTH araC/xylS-type" evidence="11">
    <location>
        <begin position="98"/>
        <end position="198"/>
    </location>
</feature>
<keyword evidence="13" id="KW-1185">Reference proteome</keyword>
<reference evidence="13" key="1">
    <citation type="journal article" date="2019" name="Int. J. Syst. Evol. Microbiol.">
        <title>The Global Catalogue of Microorganisms (GCM) 10K type strain sequencing project: providing services to taxonomists for standard genome sequencing and annotation.</title>
        <authorList>
            <consortium name="The Broad Institute Genomics Platform"/>
            <consortium name="The Broad Institute Genome Sequencing Center for Infectious Disease"/>
            <person name="Wu L."/>
            <person name="Ma J."/>
        </authorList>
    </citation>
    <scope>NUCLEOTIDE SEQUENCE [LARGE SCALE GENOMIC DNA]</scope>
    <source>
        <strain evidence="13">CCUG 2113</strain>
    </source>
</reference>
<keyword evidence="12" id="KW-0238">DNA-binding</keyword>
<dbReference type="SUPFAM" id="SSF57884">
    <property type="entry name" value="Ada DNA repair protein, N-terminal domain (N-Ada 10)"/>
    <property type="match status" value="1"/>
</dbReference>
<keyword evidence="8" id="KW-0804">Transcription</keyword>